<name>A0A8E4R3W4_MYCMU</name>
<feature type="compositionally biased region" description="Low complexity" evidence="1">
    <location>
        <begin position="178"/>
        <end position="197"/>
    </location>
</feature>
<organism evidence="3 4">
    <name type="scientific">Mycolicibacterium mucogenicum DSM 44124</name>
    <dbReference type="NCBI Taxonomy" id="1226753"/>
    <lineage>
        <taxon>Bacteria</taxon>
        <taxon>Bacillati</taxon>
        <taxon>Actinomycetota</taxon>
        <taxon>Actinomycetes</taxon>
        <taxon>Mycobacteriales</taxon>
        <taxon>Mycobacteriaceae</taxon>
        <taxon>Mycolicibacterium</taxon>
    </lineage>
</organism>
<dbReference type="AlphaFoldDB" id="A0A8E4R3W4"/>
<evidence type="ECO:0000313" key="3">
    <source>
        <dbReference type="EMBL" id="QPG67233.1"/>
    </source>
</evidence>
<accession>A0A8E4R3W4</accession>
<proteinExistence type="predicted"/>
<dbReference type="Proteomes" id="UP000309231">
    <property type="component" value="Chromosome"/>
</dbReference>
<gene>
    <name evidence="3" type="ORF">C1S78_016795</name>
</gene>
<dbReference type="KEGG" id="mmuc:C1S78_016795"/>
<reference evidence="3 4" key="2">
    <citation type="journal article" date="2019" name="Sci. Rep.">
        <title>Insight into the biology of Mycobacterium mucogenicum and Mycobacterium neoaurum clade members.</title>
        <authorList>
            <person name="Behra P.R.K."/>
            <person name="Pettersson B.M.F."/>
            <person name="Ramesh M."/>
            <person name="Dasgupta S."/>
            <person name="Kirsebom L.A."/>
        </authorList>
    </citation>
    <scope>NUCLEOTIDE SEQUENCE [LARGE SCALE GENOMIC DNA]</scope>
    <source>
        <strain evidence="3 4">DSM 44124</strain>
    </source>
</reference>
<feature type="chain" id="PRO_5039724388" evidence="2">
    <location>
        <begin position="22"/>
        <end position="197"/>
    </location>
</feature>
<feature type="region of interest" description="Disordered" evidence="1">
    <location>
        <begin position="34"/>
        <end position="60"/>
    </location>
</feature>
<dbReference type="RefSeq" id="WP_053856127.1">
    <property type="nucleotide sequence ID" value="NZ_ANBS01000044.1"/>
</dbReference>
<keyword evidence="4" id="KW-1185">Reference proteome</keyword>
<dbReference type="GeneID" id="76726587"/>
<protein>
    <submittedName>
        <fullName evidence="3">Uncharacterized protein</fullName>
    </submittedName>
</protein>
<evidence type="ECO:0000313" key="4">
    <source>
        <dbReference type="Proteomes" id="UP000309231"/>
    </source>
</evidence>
<feature type="signal peptide" evidence="2">
    <location>
        <begin position="1"/>
        <end position="21"/>
    </location>
</feature>
<evidence type="ECO:0000256" key="1">
    <source>
        <dbReference type="SAM" id="MobiDB-lite"/>
    </source>
</evidence>
<dbReference type="EMBL" id="CP062008">
    <property type="protein sequence ID" value="QPG67233.1"/>
    <property type="molecule type" value="Genomic_DNA"/>
</dbReference>
<reference evidence="3 4" key="1">
    <citation type="journal article" date="2019" name="BMC Evol. Biol.">
        <title>Comparative genomics of Mycobacterium mucogenicum and Mycobacterium neoaurum clade members emphasizing tRNA and non-coding RNA.</title>
        <authorList>
            <person name="Behra P.R.K."/>
            <person name="Pettersson B.M.F."/>
            <person name="Das S."/>
            <person name="Dasgupta S."/>
            <person name="Kirsebom L.A."/>
        </authorList>
    </citation>
    <scope>NUCLEOTIDE SEQUENCE [LARGE SCALE GENOMIC DNA]</scope>
    <source>
        <strain evidence="3 4">DSM 44124</strain>
    </source>
</reference>
<keyword evidence="2" id="KW-0732">Signal</keyword>
<sequence>MTSIRRGRMAAASLACATAVAASTSLFLAATAAADPAPPAPPAPPAVPAGDSTPPSAGPHNVTYRARIDGVSRGTLITYRLTDTQLNSATPSLLPGESFEASAVLNNAANAGMQVSIQWPYSASLHCEILVDDEIVAQADQFVAPRLTPQRQDPGYGVLSCGSVTDFDPSQQYSAELPGTPAAPAVPATPAATRASH</sequence>
<feature type="compositionally biased region" description="Pro residues" evidence="1">
    <location>
        <begin position="36"/>
        <end position="47"/>
    </location>
</feature>
<feature type="region of interest" description="Disordered" evidence="1">
    <location>
        <begin position="170"/>
        <end position="197"/>
    </location>
</feature>
<evidence type="ECO:0000256" key="2">
    <source>
        <dbReference type="SAM" id="SignalP"/>
    </source>
</evidence>